<protein>
    <submittedName>
        <fullName evidence="1">Pseudouridine synthase</fullName>
    </submittedName>
</protein>
<comment type="caution">
    <text evidence="1">The sequence shown here is derived from an EMBL/GenBank/DDBJ whole genome shotgun (WGS) entry which is preliminary data.</text>
</comment>
<dbReference type="PROSITE" id="PS50889">
    <property type="entry name" value="S4"/>
    <property type="match status" value="1"/>
</dbReference>
<dbReference type="GO" id="GO:0003723">
    <property type="term" value="F:RNA binding"/>
    <property type="evidence" value="ECO:0007669"/>
    <property type="project" value="InterPro"/>
</dbReference>
<organism evidence="1">
    <name type="scientific">human gut metagenome</name>
    <dbReference type="NCBI Taxonomy" id="408170"/>
    <lineage>
        <taxon>unclassified sequences</taxon>
        <taxon>metagenomes</taxon>
        <taxon>organismal metagenomes</taxon>
    </lineage>
</organism>
<evidence type="ECO:0000313" key="1">
    <source>
        <dbReference type="EMBL" id="ETJ29787.1"/>
    </source>
</evidence>
<accession>W1XHP7</accession>
<reference evidence="1" key="1">
    <citation type="submission" date="2013-12" db="EMBL/GenBank/DDBJ databases">
        <title>A Varibaculum cambriense genome reconstructed from a premature infant gut community with otherwise low bacterial novelty that shifts toward anaerobic metabolism during the third week of life.</title>
        <authorList>
            <person name="Brown C.T."/>
            <person name="Sharon I."/>
            <person name="Thomas B.C."/>
            <person name="Castelle C.J."/>
            <person name="Morowitz M.J."/>
            <person name="Banfield J.F."/>
        </authorList>
    </citation>
    <scope>NUCLEOTIDE SEQUENCE</scope>
</reference>
<sequence length="72" mass="8318">KSRSFIQGLIEKENVKVNSKSLKSNYKLKKLILFIKISLPKNNIGKLIFYYSLTKKLFISFKSSLKVSFEAS</sequence>
<feature type="non-terminal residue" evidence="1">
    <location>
        <position position="1"/>
    </location>
</feature>
<dbReference type="AlphaFoldDB" id="W1XHP7"/>
<name>W1XHP7_9ZZZZ</name>
<dbReference type="InterPro" id="IPR036986">
    <property type="entry name" value="S4_RNA-bd_sf"/>
</dbReference>
<dbReference type="Gene3D" id="3.10.290.10">
    <property type="entry name" value="RNA-binding S4 domain"/>
    <property type="match status" value="1"/>
</dbReference>
<gene>
    <name evidence="1" type="ORF">Q604_UNBC15688G0001</name>
</gene>
<proteinExistence type="predicted"/>
<dbReference type="EMBL" id="AZMM01015688">
    <property type="protein sequence ID" value="ETJ29787.1"/>
    <property type="molecule type" value="Genomic_DNA"/>
</dbReference>
<feature type="non-terminal residue" evidence="1">
    <location>
        <position position="72"/>
    </location>
</feature>